<dbReference type="PANTHER" id="PTHR21198:SF2">
    <property type="entry name" value="GLUTAMATE RACEMASE"/>
    <property type="match status" value="1"/>
</dbReference>
<protein>
    <recommendedName>
        <fullName evidence="2 7">Glutamate racemase</fullName>
        <ecNumber evidence="2 7">5.1.1.3</ecNumber>
    </recommendedName>
</protein>
<feature type="binding site" evidence="7">
    <location>
        <begin position="185"/>
        <end position="186"/>
    </location>
    <ligand>
        <name>substrate</name>
    </ligand>
</feature>
<dbReference type="Proteomes" id="UP001228376">
    <property type="component" value="Unassembled WGS sequence"/>
</dbReference>
<dbReference type="RefSeq" id="WP_306065524.1">
    <property type="nucleotide sequence ID" value="NZ_JAROCA020000001.1"/>
</dbReference>
<dbReference type="Pfam" id="PF01177">
    <property type="entry name" value="Asp_Glu_race"/>
    <property type="match status" value="1"/>
</dbReference>
<comment type="caution">
    <text evidence="8">The sequence shown here is derived from an EMBL/GenBank/DDBJ whole genome shotgun (WGS) entry which is preliminary data.</text>
</comment>
<feature type="active site" description="Proton donor/acceptor" evidence="7">
    <location>
        <position position="184"/>
    </location>
</feature>
<comment type="similarity">
    <text evidence="7">Belongs to the aspartate/glutamate racemases family.</text>
</comment>
<dbReference type="InterPro" id="IPR015942">
    <property type="entry name" value="Asp/Glu/hydantoin_racemase"/>
</dbReference>
<dbReference type="InterPro" id="IPR001920">
    <property type="entry name" value="Asp/Glu_race"/>
</dbReference>
<dbReference type="NCBIfam" id="TIGR00067">
    <property type="entry name" value="glut_race"/>
    <property type="match status" value="1"/>
</dbReference>
<organism evidence="8 9">
    <name type="scientific">Tigheibacillus jepli</name>
    <dbReference type="NCBI Taxonomy" id="3035914"/>
    <lineage>
        <taxon>Bacteria</taxon>
        <taxon>Bacillati</taxon>
        <taxon>Bacillota</taxon>
        <taxon>Bacilli</taxon>
        <taxon>Bacillales</taxon>
        <taxon>Bacillaceae</taxon>
        <taxon>Tigheibacillus</taxon>
    </lineage>
</organism>
<dbReference type="InterPro" id="IPR004391">
    <property type="entry name" value="Glu_race"/>
</dbReference>
<comment type="pathway">
    <text evidence="7">Cell wall biogenesis; peptidoglycan biosynthesis.</text>
</comment>
<feature type="binding site" evidence="7">
    <location>
        <begin position="73"/>
        <end position="74"/>
    </location>
    <ligand>
        <name>substrate</name>
    </ligand>
</feature>
<evidence type="ECO:0000256" key="7">
    <source>
        <dbReference type="HAMAP-Rule" id="MF_00258"/>
    </source>
</evidence>
<dbReference type="InterPro" id="IPR018187">
    <property type="entry name" value="Asp/Glu_racemase_AS_1"/>
</dbReference>
<evidence type="ECO:0000256" key="1">
    <source>
        <dbReference type="ARBA" id="ARBA00001602"/>
    </source>
</evidence>
<sequence>MDRAIGVIDSGVGGLTVAYELMRQLPNERLIYLGDTLRCPYGPRPEIEIRTFTWEMVHFLMTKNIKMLVIACNTATAFTLQELQKQLPIPVIGVIQPGARAAIKVTESDHVGVIGTQGTIGSDAYAKALKTIKPDIKVDSLACPLFVPMVEKGILDGVQCQSIVQDSLRPLQKITGMDTLILGCTHYPIIKDVISRVMGPSVQLISSSEETAREASIILDMNGILNKTGHRGYHEFYTTGNLDTFKKITNRIFAESMDTIQSVTMERAVI</sequence>
<dbReference type="NCBIfam" id="NF002035">
    <property type="entry name" value="PRK00865.1-3"/>
    <property type="match status" value="1"/>
</dbReference>
<dbReference type="Gene3D" id="3.40.50.1860">
    <property type="match status" value="2"/>
</dbReference>
<keyword evidence="6 7" id="KW-0961">Cell wall biogenesis/degradation</keyword>
<evidence type="ECO:0000313" key="8">
    <source>
        <dbReference type="EMBL" id="MDY0405423.1"/>
    </source>
</evidence>
<keyword evidence="5 7" id="KW-0413">Isomerase</keyword>
<feature type="binding site" evidence="7">
    <location>
        <begin position="9"/>
        <end position="10"/>
    </location>
    <ligand>
        <name>substrate</name>
    </ligand>
</feature>
<accession>A0ABU5CGI0</accession>
<proteinExistence type="inferred from homology"/>
<dbReference type="HAMAP" id="MF_00258">
    <property type="entry name" value="Glu_racemase"/>
    <property type="match status" value="1"/>
</dbReference>
<name>A0ABU5CGI0_9BACI</name>
<dbReference type="InterPro" id="IPR033134">
    <property type="entry name" value="Asp/Glu_racemase_AS_2"/>
</dbReference>
<reference evidence="8 9" key="1">
    <citation type="submission" date="2023-10" db="EMBL/GenBank/DDBJ databases">
        <title>179-bfca-hs.</title>
        <authorList>
            <person name="Miliotis G."/>
            <person name="Sengupta P."/>
            <person name="Hameed A."/>
            <person name="Chuvochina M."/>
            <person name="Mcdonagh F."/>
            <person name="Simpson A.C."/>
            <person name="Singh N.K."/>
            <person name="Rekha P.D."/>
            <person name="Raman K."/>
            <person name="Hugenholtz P."/>
            <person name="Venkateswaran K."/>
        </authorList>
    </citation>
    <scope>NUCLEOTIDE SEQUENCE [LARGE SCALE GENOMIC DNA]</scope>
    <source>
        <strain evidence="8 9">179-BFC-A-HS</strain>
    </source>
</reference>
<evidence type="ECO:0000313" key="9">
    <source>
        <dbReference type="Proteomes" id="UP001228376"/>
    </source>
</evidence>
<evidence type="ECO:0000256" key="6">
    <source>
        <dbReference type="ARBA" id="ARBA00023316"/>
    </source>
</evidence>
<dbReference type="PANTHER" id="PTHR21198">
    <property type="entry name" value="GLUTAMATE RACEMASE"/>
    <property type="match status" value="1"/>
</dbReference>
<dbReference type="GO" id="GO:0008881">
    <property type="term" value="F:glutamate racemase activity"/>
    <property type="evidence" value="ECO:0007669"/>
    <property type="project" value="UniProtKB-EC"/>
</dbReference>
<evidence type="ECO:0000256" key="2">
    <source>
        <dbReference type="ARBA" id="ARBA00013090"/>
    </source>
</evidence>
<evidence type="ECO:0000256" key="5">
    <source>
        <dbReference type="ARBA" id="ARBA00023235"/>
    </source>
</evidence>
<gene>
    <name evidence="8" type="primary">racE</name>
    <name evidence="7" type="synonym">murI</name>
    <name evidence="8" type="ORF">P5G51_008425</name>
</gene>
<feature type="binding site" evidence="7">
    <location>
        <begin position="41"/>
        <end position="42"/>
    </location>
    <ligand>
        <name>substrate</name>
    </ligand>
</feature>
<dbReference type="SUPFAM" id="SSF53681">
    <property type="entry name" value="Aspartate/glutamate racemase"/>
    <property type="match status" value="2"/>
</dbReference>
<dbReference type="PROSITE" id="PS00924">
    <property type="entry name" value="ASP_GLU_RACEMASE_2"/>
    <property type="match status" value="1"/>
</dbReference>
<evidence type="ECO:0000256" key="3">
    <source>
        <dbReference type="ARBA" id="ARBA00022960"/>
    </source>
</evidence>
<evidence type="ECO:0000256" key="4">
    <source>
        <dbReference type="ARBA" id="ARBA00022984"/>
    </source>
</evidence>
<keyword evidence="3 7" id="KW-0133">Cell shape</keyword>
<feature type="active site" description="Proton donor/acceptor" evidence="7">
    <location>
        <position position="72"/>
    </location>
</feature>
<keyword evidence="9" id="KW-1185">Reference proteome</keyword>
<dbReference type="PROSITE" id="PS00923">
    <property type="entry name" value="ASP_GLU_RACEMASE_1"/>
    <property type="match status" value="1"/>
</dbReference>
<dbReference type="EC" id="5.1.1.3" evidence="2 7"/>
<keyword evidence="4 7" id="KW-0573">Peptidoglycan synthesis</keyword>
<comment type="function">
    <text evidence="7">Provides the (R)-glutamate required for cell wall biosynthesis.</text>
</comment>
<dbReference type="EMBL" id="JAROCA020000001">
    <property type="protein sequence ID" value="MDY0405423.1"/>
    <property type="molecule type" value="Genomic_DNA"/>
</dbReference>
<comment type="catalytic activity">
    <reaction evidence="1 7">
        <text>L-glutamate = D-glutamate</text>
        <dbReference type="Rhea" id="RHEA:12813"/>
        <dbReference type="ChEBI" id="CHEBI:29985"/>
        <dbReference type="ChEBI" id="CHEBI:29986"/>
        <dbReference type="EC" id="5.1.1.3"/>
    </reaction>
</comment>